<protein>
    <submittedName>
        <fullName evidence="2">Uncharacterized protein</fullName>
    </submittedName>
</protein>
<keyword evidence="1" id="KW-0812">Transmembrane</keyword>
<geneLocation type="chloroplast" evidence="2"/>
<gene>
    <name evidence="2" type="primary">orf38</name>
</gene>
<name>A0A1Z1MED3_9FLOR</name>
<feature type="transmembrane region" description="Helical" evidence="1">
    <location>
        <begin position="12"/>
        <end position="34"/>
    </location>
</feature>
<organism evidence="2">
    <name type="scientific">Chondria sp.</name>
    <name type="common">in: red algae</name>
    <dbReference type="NCBI Taxonomy" id="1982705"/>
    <lineage>
        <taxon>Eukaryota</taxon>
        <taxon>Rhodophyta</taxon>
        <taxon>Florideophyceae</taxon>
        <taxon>Rhodymeniophycidae</taxon>
        <taxon>Ceramiales</taxon>
        <taxon>Rhodomelaceae</taxon>
        <taxon>Chondrieae</taxon>
        <taxon>Chondria</taxon>
    </lineage>
</organism>
<sequence>MPVFILLIIEKILLFHSIVINSSIILIYIIYVLIQQLY</sequence>
<keyword evidence="2" id="KW-0934">Plastid</keyword>
<dbReference type="AlphaFoldDB" id="A0A1Z1MED3"/>
<keyword evidence="2" id="KW-0150">Chloroplast</keyword>
<keyword evidence="1" id="KW-1133">Transmembrane helix</keyword>
<accession>A0A1Z1MED3</accession>
<evidence type="ECO:0000256" key="1">
    <source>
        <dbReference type="SAM" id="Phobius"/>
    </source>
</evidence>
<dbReference type="EMBL" id="MF101431">
    <property type="protein sequence ID" value="ARW64114.1"/>
    <property type="molecule type" value="Genomic_DNA"/>
</dbReference>
<keyword evidence="1" id="KW-0472">Membrane</keyword>
<evidence type="ECO:0000313" key="2">
    <source>
        <dbReference type="EMBL" id="ARW64114.1"/>
    </source>
</evidence>
<reference evidence="2" key="1">
    <citation type="journal article" date="2017" name="J. Phycol.">
        <title>Analysis of chloroplast genomes and a supermatrix inform reclassification of the Rhodomelaceae (Rhodophyta).</title>
        <authorList>
            <person name="Diaz-Tapia P."/>
            <person name="Maggs C.A."/>
            <person name="West J.A."/>
            <person name="Verbruggen H."/>
        </authorList>
    </citation>
    <scope>NUCLEOTIDE SEQUENCE</scope>
    <source>
        <strain evidence="2">PD745</strain>
    </source>
</reference>
<proteinExistence type="predicted"/>